<evidence type="ECO:0000256" key="1">
    <source>
        <dbReference type="SAM" id="MobiDB-lite"/>
    </source>
</evidence>
<dbReference type="VEuPathDB" id="FungiDB:MYCFIDRAFT_171886"/>
<protein>
    <submittedName>
        <fullName evidence="2">Uncharacterized protein</fullName>
    </submittedName>
</protein>
<dbReference type="AlphaFoldDB" id="M3AN96"/>
<dbReference type="RefSeq" id="XP_007923481.1">
    <property type="nucleotide sequence ID" value="XM_007925290.1"/>
</dbReference>
<evidence type="ECO:0000313" key="3">
    <source>
        <dbReference type="Proteomes" id="UP000016932"/>
    </source>
</evidence>
<dbReference type="Proteomes" id="UP000016932">
    <property type="component" value="Unassembled WGS sequence"/>
</dbReference>
<keyword evidence="3" id="KW-1185">Reference proteome</keyword>
<gene>
    <name evidence="2" type="ORF">MYCFIDRAFT_171886</name>
</gene>
<feature type="region of interest" description="Disordered" evidence="1">
    <location>
        <begin position="25"/>
        <end position="63"/>
    </location>
</feature>
<dbReference type="GeneID" id="19332714"/>
<dbReference type="HOGENOM" id="CLU_2886809_0_0_1"/>
<feature type="compositionally biased region" description="Low complexity" evidence="1">
    <location>
        <begin position="34"/>
        <end position="45"/>
    </location>
</feature>
<reference evidence="2 3" key="1">
    <citation type="journal article" date="2012" name="PLoS Pathog.">
        <title>Diverse lifestyles and strategies of plant pathogenesis encoded in the genomes of eighteen Dothideomycetes fungi.</title>
        <authorList>
            <person name="Ohm R.A."/>
            <person name="Feau N."/>
            <person name="Henrissat B."/>
            <person name="Schoch C.L."/>
            <person name="Horwitz B.A."/>
            <person name="Barry K.W."/>
            <person name="Condon B.J."/>
            <person name="Copeland A.C."/>
            <person name="Dhillon B."/>
            <person name="Glaser F."/>
            <person name="Hesse C.N."/>
            <person name="Kosti I."/>
            <person name="LaButti K."/>
            <person name="Lindquist E.A."/>
            <person name="Lucas S."/>
            <person name="Salamov A.A."/>
            <person name="Bradshaw R.E."/>
            <person name="Ciuffetti L."/>
            <person name="Hamelin R.C."/>
            <person name="Kema G.H.J."/>
            <person name="Lawrence C."/>
            <person name="Scott J.A."/>
            <person name="Spatafora J.W."/>
            <person name="Turgeon B.G."/>
            <person name="de Wit P.J.G.M."/>
            <person name="Zhong S."/>
            <person name="Goodwin S.B."/>
            <person name="Grigoriev I.V."/>
        </authorList>
    </citation>
    <scope>NUCLEOTIDE SEQUENCE [LARGE SCALE GENOMIC DNA]</scope>
    <source>
        <strain evidence="2 3">CIRAD86</strain>
    </source>
</reference>
<accession>M3AN96</accession>
<organism evidence="2 3">
    <name type="scientific">Pseudocercospora fijiensis (strain CIRAD86)</name>
    <name type="common">Black leaf streak disease fungus</name>
    <name type="synonym">Mycosphaerella fijiensis</name>
    <dbReference type="NCBI Taxonomy" id="383855"/>
    <lineage>
        <taxon>Eukaryota</taxon>
        <taxon>Fungi</taxon>
        <taxon>Dikarya</taxon>
        <taxon>Ascomycota</taxon>
        <taxon>Pezizomycotina</taxon>
        <taxon>Dothideomycetes</taxon>
        <taxon>Dothideomycetidae</taxon>
        <taxon>Mycosphaerellales</taxon>
        <taxon>Mycosphaerellaceae</taxon>
        <taxon>Pseudocercospora</taxon>
    </lineage>
</organism>
<evidence type="ECO:0000313" key="2">
    <source>
        <dbReference type="EMBL" id="EME86081.1"/>
    </source>
</evidence>
<sequence>MGATILEGLFMDFTKLQMLPPNITRSGQEKQRAASKAAAVKSSGSWQPAGGRIHAPLTCGDHI</sequence>
<name>M3AN96_PSEFD</name>
<dbReference type="EMBL" id="KB446556">
    <property type="protein sequence ID" value="EME86081.1"/>
    <property type="molecule type" value="Genomic_DNA"/>
</dbReference>
<dbReference type="KEGG" id="pfj:MYCFIDRAFT_171886"/>
<proteinExistence type="predicted"/>